<dbReference type="Proteomes" id="UP000540698">
    <property type="component" value="Unassembled WGS sequence"/>
</dbReference>
<sequence>MGAFAATAAIRRRVVARCPIPAIRAAALPRAIRSLATSIVIAALESGRAAPRRVTTLAGIATTLEPATLARFIATGIASIAEIVPATGESTTGIATIGSAARAGLAAGAESAPRVVAPLSGITPTFEAAAFTGALGALESAPIARSASACGTATIRGLVAPLETTALGCVAAAPEATGVTTPVAGVLTLEPAALARSAALVGTATVAAAVEPTGTLASLVTASVGRIVAGATRVTAATEAPAFPRVTATVEPAAAPARILLVVISPAGPGVGSAAPEGLPIVILFRHGAPFLGIAKVCIPRIQSRTRRGARGTASSPEHRLVLKRR</sequence>
<keyword evidence="3" id="KW-1185">Reference proteome</keyword>
<dbReference type="AlphaFoldDB" id="A0A7X6R762"/>
<protein>
    <submittedName>
        <fullName evidence="2">Uncharacterized protein</fullName>
    </submittedName>
</protein>
<evidence type="ECO:0000256" key="1">
    <source>
        <dbReference type="SAM" id="MobiDB-lite"/>
    </source>
</evidence>
<proteinExistence type="predicted"/>
<evidence type="ECO:0000313" key="2">
    <source>
        <dbReference type="EMBL" id="NKY31121.1"/>
    </source>
</evidence>
<evidence type="ECO:0000313" key="3">
    <source>
        <dbReference type="Proteomes" id="UP000540698"/>
    </source>
</evidence>
<feature type="compositionally biased region" description="Basic and acidic residues" evidence="1">
    <location>
        <begin position="317"/>
        <end position="326"/>
    </location>
</feature>
<feature type="region of interest" description="Disordered" evidence="1">
    <location>
        <begin position="306"/>
        <end position="326"/>
    </location>
</feature>
<organism evidence="2 3">
    <name type="scientific">Nocardia gamkensis</name>
    <dbReference type="NCBI Taxonomy" id="352869"/>
    <lineage>
        <taxon>Bacteria</taxon>
        <taxon>Bacillati</taxon>
        <taxon>Actinomycetota</taxon>
        <taxon>Actinomycetes</taxon>
        <taxon>Mycobacteriales</taxon>
        <taxon>Nocardiaceae</taxon>
        <taxon>Nocardia</taxon>
    </lineage>
</organism>
<accession>A0A7X6R762</accession>
<gene>
    <name evidence="2" type="ORF">HGB38_33700</name>
</gene>
<dbReference type="EMBL" id="JAAXOS010000025">
    <property type="protein sequence ID" value="NKY31121.1"/>
    <property type="molecule type" value="Genomic_DNA"/>
</dbReference>
<reference evidence="2 3" key="1">
    <citation type="submission" date="2020-04" db="EMBL/GenBank/DDBJ databases">
        <title>MicrobeNet Type strains.</title>
        <authorList>
            <person name="Nicholson A.C."/>
        </authorList>
    </citation>
    <scope>NUCLEOTIDE SEQUENCE [LARGE SCALE GENOMIC DNA]</scope>
    <source>
        <strain evidence="2 3">DSM 44956</strain>
    </source>
</reference>
<comment type="caution">
    <text evidence="2">The sequence shown here is derived from an EMBL/GenBank/DDBJ whole genome shotgun (WGS) entry which is preliminary data.</text>
</comment>
<name>A0A7X6R762_9NOCA</name>